<feature type="chain" id="PRO_5046052112" evidence="1">
    <location>
        <begin position="26"/>
        <end position="187"/>
    </location>
</feature>
<keyword evidence="1" id="KW-0732">Signal</keyword>
<keyword evidence="3" id="KW-1185">Reference proteome</keyword>
<reference evidence="2 3" key="1">
    <citation type="submission" date="2021-05" db="EMBL/GenBank/DDBJ databases">
        <title>Complete genome of Nocardioides aquaticus KCTC 9944T isolated from meromictic and hypersaline Ekho Lake, Antarctica.</title>
        <authorList>
            <person name="Hwang K."/>
            <person name="Kim K.M."/>
            <person name="Choe H."/>
        </authorList>
    </citation>
    <scope>NUCLEOTIDE SEQUENCE [LARGE SCALE GENOMIC DNA]</scope>
    <source>
        <strain evidence="2 3">KCTC 9944</strain>
    </source>
</reference>
<dbReference type="EMBL" id="CP075371">
    <property type="protein sequence ID" value="QVT79726.1"/>
    <property type="molecule type" value="Genomic_DNA"/>
</dbReference>
<evidence type="ECO:0000313" key="3">
    <source>
        <dbReference type="Proteomes" id="UP000679307"/>
    </source>
</evidence>
<evidence type="ECO:0000313" key="2">
    <source>
        <dbReference type="EMBL" id="QVT79726.1"/>
    </source>
</evidence>
<accession>A0ABX8EJD2</accession>
<gene>
    <name evidence="2" type="ORF">ENKNEFLB_02116</name>
</gene>
<dbReference type="RefSeq" id="WP_214059135.1">
    <property type="nucleotide sequence ID" value="NZ_BAAAHS010000068.1"/>
</dbReference>
<dbReference type="Proteomes" id="UP000679307">
    <property type="component" value="Chromosome"/>
</dbReference>
<proteinExistence type="predicted"/>
<organism evidence="2 3">
    <name type="scientific">Nocardioides aquaticus</name>
    <dbReference type="NCBI Taxonomy" id="160826"/>
    <lineage>
        <taxon>Bacteria</taxon>
        <taxon>Bacillati</taxon>
        <taxon>Actinomycetota</taxon>
        <taxon>Actinomycetes</taxon>
        <taxon>Propionibacteriales</taxon>
        <taxon>Nocardioidaceae</taxon>
        <taxon>Nocardioides</taxon>
    </lineage>
</organism>
<evidence type="ECO:0000256" key="1">
    <source>
        <dbReference type="SAM" id="SignalP"/>
    </source>
</evidence>
<feature type="signal peptide" evidence="1">
    <location>
        <begin position="1"/>
        <end position="25"/>
    </location>
</feature>
<sequence>MKSVRLAAAICLSILGLCVPHPAQAAEALLDAQDPAGDVRIYTPDGLSDRDRKSVDIRRAWVSEVDQNTYRVSVKFKRVAAKSTRWDQMVFFDSHPQNEKINQSAGVGFTQKPRSDAYAYDTRADEWCELGAVTRKPAKDILSITVPLRCMPWDGWHMDASTVTGTFRSDAPAYSGDRVHMGRFYYP</sequence>
<name>A0ABX8EJD2_9ACTN</name>
<protein>
    <submittedName>
        <fullName evidence="2">Uncharacterized protein</fullName>
    </submittedName>
</protein>